<dbReference type="Pfam" id="PF04389">
    <property type="entry name" value="Peptidase_M28"/>
    <property type="match status" value="1"/>
</dbReference>
<reference evidence="14 15" key="1">
    <citation type="submission" date="2015-09" db="EMBL/GenBank/DDBJ databases">
        <title>Atta colombica WGS genome.</title>
        <authorList>
            <person name="Nygaard S."/>
            <person name="Hu H."/>
            <person name="Boomsma J."/>
            <person name="Zhang G."/>
        </authorList>
    </citation>
    <scope>NUCLEOTIDE SEQUENCE [LARGE SCALE GENOMIC DNA]</scope>
    <source>
        <strain evidence="14">Treedump-2</strain>
        <tissue evidence="14">Whole body</tissue>
    </source>
</reference>
<keyword evidence="15" id="KW-1185">Reference proteome</keyword>
<proteinExistence type="inferred from homology"/>
<evidence type="ECO:0000256" key="1">
    <source>
        <dbReference type="ARBA" id="ARBA00000001"/>
    </source>
</evidence>
<evidence type="ECO:0000259" key="13">
    <source>
        <dbReference type="Pfam" id="PF04389"/>
    </source>
</evidence>
<dbReference type="STRING" id="520822.A0A195BMJ5"/>
<evidence type="ECO:0000256" key="6">
    <source>
        <dbReference type="ARBA" id="ARBA00022525"/>
    </source>
</evidence>
<dbReference type="SUPFAM" id="SSF53187">
    <property type="entry name" value="Zn-dependent exopeptidases"/>
    <property type="match status" value="1"/>
</dbReference>
<accession>A0A195BMJ5</accession>
<evidence type="ECO:0000313" key="14">
    <source>
        <dbReference type="EMBL" id="KYM87100.1"/>
    </source>
</evidence>
<name>A0A195BMJ5_9HYME</name>
<feature type="domain" description="Peptidase M28" evidence="13">
    <location>
        <begin position="240"/>
        <end position="464"/>
    </location>
</feature>
<dbReference type="GO" id="GO:0016603">
    <property type="term" value="F:glutaminyl-peptide cyclotransferase activity"/>
    <property type="evidence" value="ECO:0007669"/>
    <property type="project" value="UniProtKB-EC"/>
</dbReference>
<protein>
    <recommendedName>
        <fullName evidence="5">Glutaminyl-peptide cyclotransferase</fullName>
        <ecNumber evidence="4">2.3.2.5</ecNumber>
    </recommendedName>
</protein>
<evidence type="ECO:0000256" key="7">
    <source>
        <dbReference type="ARBA" id="ARBA00022679"/>
    </source>
</evidence>
<sequence length="476" mass="55292">MLEKIVQQNLASTVGSAAQTTYYTSIVKHNAMLAAIPFLSSILEMGLTLHRHWTAHPRSIFTILSLVEVRQVYGKPSVREREKKNGKTDMLALCIFFLAVITLSHAAERDGPRNRVPFTREKYHHVASLLTNEQVATLSDLTNITHINEILDNICIVRIVGTTEHARVKEVIINKYRIRNSIWKKHRHDKCLCKYNVSMQSIIYFNRIYIKRSMKDLGWTIESDVFQAHTPVFGKLKFENIIAKLNPNARRYLTLACHFDSKYTRERDFVGATDSAVPCAQLINLATVMSKYLTKQQDVSLMLIFFDGEEAFEEWGPNDSIYGAKHLAKQWHNNKTAHGEGIYFSELDKMDILVLLDLLGAPDPTFYNYFKNTEKWYSLLVNIEKKLAYLKKFDSYSYDRPEQRYFQPYSFDPHIEDDHIPFFQKDVPILHVIPTPFPPFWHKSGDNRHNIDLKTTENINKILRIFVASYLHLTTI</sequence>
<dbReference type="PANTHER" id="PTHR12283">
    <property type="entry name" value="GLUTAMINYL-PEPTIDE CYCLOTRANSFERASE"/>
    <property type="match status" value="1"/>
</dbReference>
<dbReference type="InterPro" id="IPR007484">
    <property type="entry name" value="Peptidase_M28"/>
</dbReference>
<organism evidence="14 15">
    <name type="scientific">Atta colombica</name>
    <dbReference type="NCBI Taxonomy" id="520822"/>
    <lineage>
        <taxon>Eukaryota</taxon>
        <taxon>Metazoa</taxon>
        <taxon>Ecdysozoa</taxon>
        <taxon>Arthropoda</taxon>
        <taxon>Hexapoda</taxon>
        <taxon>Insecta</taxon>
        <taxon>Pterygota</taxon>
        <taxon>Neoptera</taxon>
        <taxon>Endopterygota</taxon>
        <taxon>Hymenoptera</taxon>
        <taxon>Apocrita</taxon>
        <taxon>Aculeata</taxon>
        <taxon>Formicoidea</taxon>
        <taxon>Formicidae</taxon>
        <taxon>Myrmicinae</taxon>
        <taxon>Atta</taxon>
    </lineage>
</organism>
<dbReference type="Proteomes" id="UP000078540">
    <property type="component" value="Unassembled WGS sequence"/>
</dbReference>
<dbReference type="EMBL" id="KQ976435">
    <property type="protein sequence ID" value="KYM87100.1"/>
    <property type="molecule type" value="Genomic_DNA"/>
</dbReference>
<gene>
    <name evidence="14" type="ORF">ALC53_03717</name>
</gene>
<dbReference type="Gene3D" id="3.40.630.10">
    <property type="entry name" value="Zn peptidases"/>
    <property type="match status" value="1"/>
</dbReference>
<evidence type="ECO:0000313" key="15">
    <source>
        <dbReference type="Proteomes" id="UP000078540"/>
    </source>
</evidence>
<evidence type="ECO:0000256" key="4">
    <source>
        <dbReference type="ARBA" id="ARBA00012012"/>
    </source>
</evidence>
<comment type="function">
    <text evidence="12">Acts as a glutaminyl-peptide cyclotransferase. Responsible for the biosynthesis of pyroglutamyl peptides. Might be more efficient in the conversion of tri and tetrapeptides in vitro. Might have a relative preference for substrates containing hydrophobic amino acids in vitro.</text>
</comment>
<keyword evidence="8" id="KW-0479">Metal-binding</keyword>
<dbReference type="FunFam" id="3.40.630.10:FF:000029">
    <property type="entry name" value="Glutaminyl-peptide cyclotransferase"/>
    <property type="match status" value="1"/>
</dbReference>
<evidence type="ECO:0000256" key="3">
    <source>
        <dbReference type="ARBA" id="ARBA00006014"/>
    </source>
</evidence>
<keyword evidence="11" id="KW-0012">Acyltransferase</keyword>
<dbReference type="AlphaFoldDB" id="A0A195BMJ5"/>
<dbReference type="GO" id="GO:0008270">
    <property type="term" value="F:zinc ion binding"/>
    <property type="evidence" value="ECO:0007669"/>
    <property type="project" value="TreeGrafter"/>
</dbReference>
<evidence type="ECO:0000256" key="11">
    <source>
        <dbReference type="ARBA" id="ARBA00023315"/>
    </source>
</evidence>
<comment type="catalytic activity">
    <reaction evidence="1">
        <text>N-terminal L-glutaminyl-[peptide] = N-terminal 5-oxo-L-prolyl-[peptide] + NH4(+)</text>
        <dbReference type="Rhea" id="RHEA:23652"/>
        <dbReference type="Rhea" id="RHEA-COMP:11736"/>
        <dbReference type="Rhea" id="RHEA-COMP:11846"/>
        <dbReference type="ChEBI" id="CHEBI:28938"/>
        <dbReference type="ChEBI" id="CHEBI:64722"/>
        <dbReference type="ChEBI" id="CHEBI:87215"/>
        <dbReference type="EC" id="2.3.2.5"/>
    </reaction>
</comment>
<comment type="subcellular location">
    <subcellularLocation>
        <location evidence="2">Secreted</location>
    </subcellularLocation>
</comment>
<keyword evidence="6" id="KW-0964">Secreted</keyword>
<dbReference type="CDD" id="cd03880">
    <property type="entry name" value="M28_QC_like"/>
    <property type="match status" value="1"/>
</dbReference>
<evidence type="ECO:0000256" key="12">
    <source>
        <dbReference type="ARBA" id="ARBA00057903"/>
    </source>
</evidence>
<keyword evidence="9" id="KW-0862">Zinc</keyword>
<evidence type="ECO:0000256" key="9">
    <source>
        <dbReference type="ARBA" id="ARBA00022833"/>
    </source>
</evidence>
<dbReference type="InterPro" id="IPR037457">
    <property type="entry name" value="M28_QC"/>
</dbReference>
<comment type="similarity">
    <text evidence="3">Belongs to the glutaminyl-peptide cyclotransferase family.</text>
</comment>
<evidence type="ECO:0000256" key="5">
    <source>
        <dbReference type="ARBA" id="ARBA00016861"/>
    </source>
</evidence>
<evidence type="ECO:0000256" key="2">
    <source>
        <dbReference type="ARBA" id="ARBA00004613"/>
    </source>
</evidence>
<dbReference type="EC" id="2.3.2.5" evidence="4"/>
<evidence type="ECO:0000256" key="10">
    <source>
        <dbReference type="ARBA" id="ARBA00023157"/>
    </source>
</evidence>
<dbReference type="InterPro" id="IPR040234">
    <property type="entry name" value="QC/QCL"/>
</dbReference>
<keyword evidence="7 14" id="KW-0808">Transferase</keyword>
<dbReference type="GO" id="GO:0005576">
    <property type="term" value="C:extracellular region"/>
    <property type="evidence" value="ECO:0007669"/>
    <property type="project" value="UniProtKB-SubCell"/>
</dbReference>
<dbReference type="PANTHER" id="PTHR12283:SF6">
    <property type="entry name" value="GLUTAMINYL-PEPTIDE CYCLOTRANSFERASE-RELATED"/>
    <property type="match status" value="1"/>
</dbReference>
<evidence type="ECO:0000256" key="8">
    <source>
        <dbReference type="ARBA" id="ARBA00022723"/>
    </source>
</evidence>
<keyword evidence="10" id="KW-1015">Disulfide bond</keyword>